<evidence type="ECO:0000259" key="2">
    <source>
        <dbReference type="Pfam" id="PF03732"/>
    </source>
</evidence>
<evidence type="ECO:0000313" key="3">
    <source>
        <dbReference type="EMBL" id="GEU68603.1"/>
    </source>
</evidence>
<dbReference type="AlphaFoldDB" id="A0A6L2M3Q1"/>
<keyword evidence="3" id="KW-0695">RNA-directed DNA polymerase</keyword>
<protein>
    <submittedName>
        <fullName evidence="3">Reverse transcriptase domain-containing protein</fullName>
    </submittedName>
</protein>
<feature type="compositionally biased region" description="Polar residues" evidence="1">
    <location>
        <begin position="15"/>
        <end position="44"/>
    </location>
</feature>
<organism evidence="3">
    <name type="scientific">Tanacetum cinerariifolium</name>
    <name type="common">Dalmatian daisy</name>
    <name type="synonym">Chrysanthemum cinerariifolium</name>
    <dbReference type="NCBI Taxonomy" id="118510"/>
    <lineage>
        <taxon>Eukaryota</taxon>
        <taxon>Viridiplantae</taxon>
        <taxon>Streptophyta</taxon>
        <taxon>Embryophyta</taxon>
        <taxon>Tracheophyta</taxon>
        <taxon>Spermatophyta</taxon>
        <taxon>Magnoliopsida</taxon>
        <taxon>eudicotyledons</taxon>
        <taxon>Gunneridae</taxon>
        <taxon>Pentapetalae</taxon>
        <taxon>asterids</taxon>
        <taxon>campanulids</taxon>
        <taxon>Asterales</taxon>
        <taxon>Asteraceae</taxon>
        <taxon>Asteroideae</taxon>
        <taxon>Anthemideae</taxon>
        <taxon>Anthemidinae</taxon>
        <taxon>Tanacetum</taxon>
    </lineage>
</organism>
<name>A0A6L2M3Q1_TANCI</name>
<evidence type="ECO:0000256" key="1">
    <source>
        <dbReference type="SAM" id="MobiDB-lite"/>
    </source>
</evidence>
<dbReference type="Pfam" id="PF03732">
    <property type="entry name" value="Retrotrans_gag"/>
    <property type="match status" value="1"/>
</dbReference>
<keyword evidence="3" id="KW-0808">Transferase</keyword>
<feature type="domain" description="Retrotransposon gag" evidence="2">
    <location>
        <begin position="270"/>
        <end position="352"/>
    </location>
</feature>
<feature type="region of interest" description="Disordered" evidence="1">
    <location>
        <begin position="1"/>
        <end position="44"/>
    </location>
</feature>
<reference evidence="3" key="1">
    <citation type="journal article" date="2019" name="Sci. Rep.">
        <title>Draft genome of Tanacetum cinerariifolium, the natural source of mosquito coil.</title>
        <authorList>
            <person name="Yamashiro T."/>
            <person name="Shiraishi A."/>
            <person name="Satake H."/>
            <person name="Nakayama K."/>
        </authorList>
    </citation>
    <scope>NUCLEOTIDE SEQUENCE</scope>
</reference>
<dbReference type="GO" id="GO:0003964">
    <property type="term" value="F:RNA-directed DNA polymerase activity"/>
    <property type="evidence" value="ECO:0007669"/>
    <property type="project" value="UniProtKB-KW"/>
</dbReference>
<sequence>MSSLNHPTFDIEDAFSSNSPNYTPASPNYSPASLRNTPSESSNNSYGLVPIASPTLLLFHDDPYMKVMHAYDAIIPPQVPIPPPIIVPPSPMLSPVLNPQEFFVPEELLPPKEQVSYLTSSSTDLSNPSWKQACTFVPPSFLVYTPTPPHIFKIGKSSIKMHLKHHEKQIKDILNYLEELSFYRIEKMEERLVNGWMIIQRDFDELKTELKKILILCCLVNVDRMVPKRTSTSAAPTMNQAVTRQLIDDHVAAALKAQAANMANADNTNRNLNQEKIEEVYKLSCVEFKKLLIKKYYPRTEVQKMEDEFYHLIVKGNDLNTYVRRFQELETLCPNMMPNTEKLLKVFIGGLPRSIEGNVTASKPQTWRKPLTYPRD</sequence>
<accession>A0A6L2M3Q1</accession>
<dbReference type="EMBL" id="BKCJ010005780">
    <property type="protein sequence ID" value="GEU68603.1"/>
    <property type="molecule type" value="Genomic_DNA"/>
</dbReference>
<comment type="caution">
    <text evidence="3">The sequence shown here is derived from an EMBL/GenBank/DDBJ whole genome shotgun (WGS) entry which is preliminary data.</text>
</comment>
<proteinExistence type="predicted"/>
<gene>
    <name evidence="3" type="ORF">Tci_040581</name>
</gene>
<keyword evidence="3" id="KW-0548">Nucleotidyltransferase</keyword>
<dbReference type="InterPro" id="IPR005162">
    <property type="entry name" value="Retrotrans_gag_dom"/>
</dbReference>